<protein>
    <recommendedName>
        <fullName evidence="1">Reverse transcriptase domain-containing protein</fullName>
    </recommendedName>
</protein>
<name>A0ABR1DZI3_NECAM</name>
<evidence type="ECO:0000259" key="1">
    <source>
        <dbReference type="Pfam" id="PF00078"/>
    </source>
</evidence>
<feature type="domain" description="Reverse transcriptase" evidence="1">
    <location>
        <begin position="87"/>
        <end position="238"/>
    </location>
</feature>
<dbReference type="Pfam" id="PF00078">
    <property type="entry name" value="RVT_1"/>
    <property type="match status" value="1"/>
</dbReference>
<comment type="caution">
    <text evidence="2">The sequence shown here is derived from an EMBL/GenBank/DDBJ whole genome shotgun (WGS) entry which is preliminary data.</text>
</comment>
<keyword evidence="3" id="KW-1185">Reference proteome</keyword>
<sequence>MDKVIYDFYSDLFDGHVHSPPHHLGKVQRFSRPNRTCCHVGKRSYGTRSRQNNMRISEEPFTSTLQHSDEALHTLLSKLIEVSQKYNIPLYLTFIDLNKNFDSVELNRGAVMEVLDNQGVPLCTRRHSENFTVTSRPEFHHFTITIISSLTKTGVRHGETSSVKIKTGTLDNAMRMLQCDDMGAKVDGGQLHHLRFADNIVLITSSINGADRMLVDLYVETCGKIGLQLNLQKTMFMRNGWVSDDPFTLNGTNSSECSSYVYLAQEINMKNDHTSKLGRRKRAAWDHIRTSR</sequence>
<dbReference type="EMBL" id="JAVFWL010000005">
    <property type="protein sequence ID" value="KAK6755663.1"/>
    <property type="molecule type" value="Genomic_DNA"/>
</dbReference>
<evidence type="ECO:0000313" key="2">
    <source>
        <dbReference type="EMBL" id="KAK6755663.1"/>
    </source>
</evidence>
<dbReference type="Proteomes" id="UP001303046">
    <property type="component" value="Unassembled WGS sequence"/>
</dbReference>
<dbReference type="InterPro" id="IPR000477">
    <property type="entry name" value="RT_dom"/>
</dbReference>
<organism evidence="2 3">
    <name type="scientific">Necator americanus</name>
    <name type="common">Human hookworm</name>
    <dbReference type="NCBI Taxonomy" id="51031"/>
    <lineage>
        <taxon>Eukaryota</taxon>
        <taxon>Metazoa</taxon>
        <taxon>Ecdysozoa</taxon>
        <taxon>Nematoda</taxon>
        <taxon>Chromadorea</taxon>
        <taxon>Rhabditida</taxon>
        <taxon>Rhabditina</taxon>
        <taxon>Rhabditomorpha</taxon>
        <taxon>Strongyloidea</taxon>
        <taxon>Ancylostomatidae</taxon>
        <taxon>Bunostominae</taxon>
        <taxon>Necator</taxon>
    </lineage>
</organism>
<reference evidence="2 3" key="1">
    <citation type="submission" date="2023-08" db="EMBL/GenBank/DDBJ databases">
        <title>A Necator americanus chromosomal reference genome.</title>
        <authorList>
            <person name="Ilik V."/>
            <person name="Petrzelkova K.J."/>
            <person name="Pardy F."/>
            <person name="Fuh T."/>
            <person name="Niatou-Singa F.S."/>
            <person name="Gouil Q."/>
            <person name="Baker L."/>
            <person name="Ritchie M.E."/>
            <person name="Jex A.R."/>
            <person name="Gazzola D."/>
            <person name="Li H."/>
            <person name="Toshio Fujiwara R."/>
            <person name="Zhan B."/>
            <person name="Aroian R.V."/>
            <person name="Pafco B."/>
            <person name="Schwarz E.M."/>
        </authorList>
    </citation>
    <scope>NUCLEOTIDE SEQUENCE [LARGE SCALE GENOMIC DNA]</scope>
    <source>
        <strain evidence="2 3">Aroian</strain>
        <tissue evidence="2">Whole animal</tissue>
    </source>
</reference>
<evidence type="ECO:0000313" key="3">
    <source>
        <dbReference type="Proteomes" id="UP001303046"/>
    </source>
</evidence>
<accession>A0ABR1DZI3</accession>
<dbReference type="PANTHER" id="PTHR47027:SF20">
    <property type="entry name" value="REVERSE TRANSCRIPTASE-LIKE PROTEIN WITH RNA-DIRECTED DNA POLYMERASE DOMAIN"/>
    <property type="match status" value="1"/>
</dbReference>
<gene>
    <name evidence="2" type="primary">Necator_chrV.g18983</name>
    <name evidence="2" type="ORF">RB195_014192</name>
</gene>
<dbReference type="PANTHER" id="PTHR47027">
    <property type="entry name" value="REVERSE TRANSCRIPTASE DOMAIN-CONTAINING PROTEIN"/>
    <property type="match status" value="1"/>
</dbReference>
<proteinExistence type="predicted"/>